<evidence type="ECO:0000256" key="1">
    <source>
        <dbReference type="ARBA" id="ARBA00022763"/>
    </source>
</evidence>
<dbReference type="Gene3D" id="1.10.340.30">
    <property type="entry name" value="Hypothetical protein, domain 2"/>
    <property type="match status" value="1"/>
</dbReference>
<name>A0ABZ3C8A1_9ACTN</name>
<dbReference type="RefSeq" id="WP_342372807.1">
    <property type="nucleotide sequence ID" value="NZ_CP115965.1"/>
</dbReference>
<dbReference type="SUPFAM" id="SSF48150">
    <property type="entry name" value="DNA-glycosylase"/>
    <property type="match status" value="1"/>
</dbReference>
<proteinExistence type="predicted"/>
<dbReference type="PANTHER" id="PTHR43003">
    <property type="entry name" value="DNA-3-METHYLADENINE GLYCOSYLASE"/>
    <property type="match status" value="1"/>
</dbReference>
<organism evidence="3 4">
    <name type="scientific">Propioniciclava soli</name>
    <dbReference type="NCBI Taxonomy" id="2775081"/>
    <lineage>
        <taxon>Bacteria</taxon>
        <taxon>Bacillati</taxon>
        <taxon>Actinomycetota</taxon>
        <taxon>Actinomycetes</taxon>
        <taxon>Propionibacteriales</taxon>
        <taxon>Propionibacteriaceae</taxon>
        <taxon>Propioniciclava</taxon>
    </lineage>
</organism>
<dbReference type="InterPro" id="IPR011257">
    <property type="entry name" value="DNA_glycosylase"/>
</dbReference>
<dbReference type="Proteomes" id="UP001434337">
    <property type="component" value="Chromosome"/>
</dbReference>
<gene>
    <name evidence="3" type="ORF">PCC79_01660</name>
</gene>
<evidence type="ECO:0000313" key="3">
    <source>
        <dbReference type="EMBL" id="WZW98943.1"/>
    </source>
</evidence>
<keyword evidence="2" id="KW-0234">DNA repair</keyword>
<dbReference type="EMBL" id="CP115965">
    <property type="protein sequence ID" value="WZW98943.1"/>
    <property type="molecule type" value="Genomic_DNA"/>
</dbReference>
<dbReference type="InterPro" id="IPR051912">
    <property type="entry name" value="Alkylbase_DNA_Glycosylase/TA"/>
</dbReference>
<keyword evidence="4" id="KW-1185">Reference proteome</keyword>
<keyword evidence="1" id="KW-0227">DNA damage</keyword>
<accession>A0ABZ3C8A1</accession>
<protein>
    <submittedName>
        <fullName evidence="3">DNA-3-methyladenine glycosylase 2 family protein</fullName>
    </submittedName>
</protein>
<dbReference type="PANTHER" id="PTHR43003:SF6">
    <property type="entry name" value="DNA GLYCOSYLASE"/>
    <property type="match status" value="1"/>
</dbReference>
<sequence>MRRGRGALMVATRIWTPAWPCPVGQVWSTWRRGAGDPTYRITGADGVRHHWRGLRTPEGAATLAVRVRGSEGVVEASAWGEGAAWALEHVPAMLGADDDPTGFTPRHPLLVAAHRAHPHFRVGRGGVVMAALVPAVIEQKVTGQEAFAGFRRLVRRFGTHAPGAPEEIDLWLPPTPEELRHIPSWEWLRLGIDHARSTTVLRAASVSAGLERTLAGSFSAADARLRTVPGIGVWTSAEVRSRAHGDPDAVAFGDYHVARNIGWALIGEQIDDDALLELLEPYLGQRYRVQRLLELAGHHHPRHGARMAPRTHLPR</sequence>
<evidence type="ECO:0000313" key="4">
    <source>
        <dbReference type="Proteomes" id="UP001434337"/>
    </source>
</evidence>
<reference evidence="3 4" key="1">
    <citation type="journal article" date="2023" name="Environ Microbiome">
        <title>A coral-associated actinobacterium mitigates coral bleaching under heat stress.</title>
        <authorList>
            <person name="Li J."/>
            <person name="Zou Y."/>
            <person name="Li Q."/>
            <person name="Zhang J."/>
            <person name="Bourne D.G."/>
            <person name="Lyu Y."/>
            <person name="Liu C."/>
            <person name="Zhang S."/>
        </authorList>
    </citation>
    <scope>NUCLEOTIDE SEQUENCE [LARGE SCALE GENOMIC DNA]</scope>
    <source>
        <strain evidence="3 4">SCSIO 13291</strain>
    </source>
</reference>
<evidence type="ECO:0000256" key="2">
    <source>
        <dbReference type="ARBA" id="ARBA00023204"/>
    </source>
</evidence>